<evidence type="ECO:0000256" key="11">
    <source>
        <dbReference type="ARBA" id="ARBA00023098"/>
    </source>
</evidence>
<dbReference type="InterPro" id="IPR033717">
    <property type="entry name" value="UDPK"/>
</dbReference>
<evidence type="ECO:0000256" key="13">
    <source>
        <dbReference type="ARBA" id="ARBA00023209"/>
    </source>
</evidence>
<keyword evidence="10 15" id="KW-1133">Transmembrane helix</keyword>
<sequence length="132" mass="14273">MYLKKGLFMNGSYKKKMLSFKYAFQGVATLFRETPNAVIHLILAISAILMGFLFSISTAEWLAVTVIIGLVLALEAVNTSIETLADLVSKERNATIKKVKDLAAAGVLLAAMAALAVGVLVFLPKIIELFQP</sequence>
<evidence type="ECO:0000313" key="16">
    <source>
        <dbReference type="EMBL" id="MPM67278.1"/>
    </source>
</evidence>
<proteinExistence type="inferred from homology"/>
<dbReference type="PANTHER" id="PTHR34299">
    <property type="entry name" value="DIACYLGLYCEROL KINASE"/>
    <property type="match status" value="1"/>
</dbReference>
<evidence type="ECO:0000256" key="15">
    <source>
        <dbReference type="SAM" id="Phobius"/>
    </source>
</evidence>
<keyword evidence="7" id="KW-0547">Nucleotide-binding</keyword>
<evidence type="ECO:0000256" key="3">
    <source>
        <dbReference type="ARBA" id="ARBA00022475"/>
    </source>
</evidence>
<evidence type="ECO:0000256" key="4">
    <source>
        <dbReference type="ARBA" id="ARBA00022516"/>
    </source>
</evidence>
<keyword evidence="5 16" id="KW-0808">Transferase</keyword>
<gene>
    <name evidence="16" type="primary">dgkA_12</name>
    <name evidence="16" type="ORF">SDC9_114200</name>
</gene>
<keyword evidence="13" id="KW-0594">Phospholipid biosynthesis</keyword>
<reference evidence="16" key="1">
    <citation type="submission" date="2019-08" db="EMBL/GenBank/DDBJ databases">
        <authorList>
            <person name="Kucharzyk K."/>
            <person name="Murdoch R.W."/>
            <person name="Higgins S."/>
            <person name="Loffler F."/>
        </authorList>
    </citation>
    <scope>NUCLEOTIDE SEQUENCE</scope>
</reference>
<dbReference type="InterPro" id="IPR036945">
    <property type="entry name" value="DAGK_sf"/>
</dbReference>
<name>A0A645BQ87_9ZZZZ</name>
<evidence type="ECO:0000256" key="14">
    <source>
        <dbReference type="ARBA" id="ARBA00023264"/>
    </source>
</evidence>
<dbReference type="EC" id="2.7.1.66" evidence="16"/>
<comment type="similarity">
    <text evidence="2">Belongs to the bacterial diacylglycerol kinase family.</text>
</comment>
<dbReference type="GO" id="GO:0005524">
    <property type="term" value="F:ATP binding"/>
    <property type="evidence" value="ECO:0007669"/>
    <property type="project" value="UniProtKB-KW"/>
</dbReference>
<evidence type="ECO:0000256" key="9">
    <source>
        <dbReference type="ARBA" id="ARBA00022840"/>
    </source>
</evidence>
<keyword evidence="4" id="KW-0444">Lipid biosynthesis</keyword>
<accession>A0A645BQ87</accession>
<organism evidence="16">
    <name type="scientific">bioreactor metagenome</name>
    <dbReference type="NCBI Taxonomy" id="1076179"/>
    <lineage>
        <taxon>unclassified sequences</taxon>
        <taxon>metagenomes</taxon>
        <taxon>ecological metagenomes</taxon>
    </lineage>
</organism>
<evidence type="ECO:0000256" key="1">
    <source>
        <dbReference type="ARBA" id="ARBA00004651"/>
    </source>
</evidence>
<evidence type="ECO:0000256" key="12">
    <source>
        <dbReference type="ARBA" id="ARBA00023136"/>
    </source>
</evidence>
<dbReference type="GO" id="GO:0005886">
    <property type="term" value="C:plasma membrane"/>
    <property type="evidence" value="ECO:0007669"/>
    <property type="project" value="UniProtKB-SubCell"/>
</dbReference>
<keyword evidence="12 15" id="KW-0472">Membrane</keyword>
<evidence type="ECO:0000256" key="8">
    <source>
        <dbReference type="ARBA" id="ARBA00022777"/>
    </source>
</evidence>
<evidence type="ECO:0000256" key="7">
    <source>
        <dbReference type="ARBA" id="ARBA00022741"/>
    </source>
</evidence>
<dbReference type="GO" id="GO:0036433">
    <property type="term" value="F:di-trans, poly-cis-undecaprenol kinase activity"/>
    <property type="evidence" value="ECO:0007669"/>
    <property type="project" value="UniProtKB-EC"/>
</dbReference>
<evidence type="ECO:0000256" key="5">
    <source>
        <dbReference type="ARBA" id="ARBA00022679"/>
    </source>
</evidence>
<dbReference type="AlphaFoldDB" id="A0A645BQ87"/>
<dbReference type="InterPro" id="IPR000829">
    <property type="entry name" value="DAGK"/>
</dbReference>
<keyword evidence="11" id="KW-0443">Lipid metabolism</keyword>
<keyword evidence="8 16" id="KW-0418">Kinase</keyword>
<feature type="transmembrane region" description="Helical" evidence="15">
    <location>
        <begin position="37"/>
        <end position="56"/>
    </location>
</feature>
<evidence type="ECO:0000256" key="10">
    <source>
        <dbReference type="ARBA" id="ARBA00022989"/>
    </source>
</evidence>
<comment type="caution">
    <text evidence="16">The sequence shown here is derived from an EMBL/GenBank/DDBJ whole genome shotgun (WGS) entry which is preliminary data.</text>
</comment>
<dbReference type="EMBL" id="VSSQ01021596">
    <property type="protein sequence ID" value="MPM67278.1"/>
    <property type="molecule type" value="Genomic_DNA"/>
</dbReference>
<comment type="subcellular location">
    <subcellularLocation>
        <location evidence="1">Cell membrane</location>
        <topology evidence="1">Multi-pass membrane protein</topology>
    </subcellularLocation>
</comment>
<keyword evidence="14" id="KW-1208">Phospholipid metabolism</keyword>
<dbReference type="PANTHER" id="PTHR34299:SF1">
    <property type="entry name" value="DIACYLGLYCEROL KINASE"/>
    <property type="match status" value="1"/>
</dbReference>
<dbReference type="CDD" id="cd14265">
    <property type="entry name" value="UDPK_IM_like"/>
    <property type="match status" value="1"/>
</dbReference>
<evidence type="ECO:0000256" key="2">
    <source>
        <dbReference type="ARBA" id="ARBA00005967"/>
    </source>
</evidence>
<dbReference type="Pfam" id="PF01219">
    <property type="entry name" value="DAGK_prokar"/>
    <property type="match status" value="1"/>
</dbReference>
<keyword evidence="3" id="KW-1003">Cell membrane</keyword>
<dbReference type="Gene3D" id="1.10.287.3610">
    <property type="match status" value="1"/>
</dbReference>
<feature type="transmembrane region" description="Helical" evidence="15">
    <location>
        <begin position="62"/>
        <end position="81"/>
    </location>
</feature>
<keyword evidence="9" id="KW-0067">ATP-binding</keyword>
<evidence type="ECO:0000256" key="6">
    <source>
        <dbReference type="ARBA" id="ARBA00022692"/>
    </source>
</evidence>
<protein>
    <submittedName>
        <fullName evidence="16">Undecaprenol kinase</fullName>
        <ecNumber evidence="16">2.7.1.66</ecNumber>
    </submittedName>
</protein>
<keyword evidence="6 15" id="KW-0812">Transmembrane</keyword>
<feature type="transmembrane region" description="Helical" evidence="15">
    <location>
        <begin position="102"/>
        <end position="123"/>
    </location>
</feature>
<dbReference type="GO" id="GO:0008654">
    <property type="term" value="P:phospholipid biosynthetic process"/>
    <property type="evidence" value="ECO:0007669"/>
    <property type="project" value="UniProtKB-KW"/>
</dbReference>